<keyword evidence="1" id="KW-0711">Selenium</keyword>
<evidence type="ECO:0000313" key="3">
    <source>
        <dbReference type="EMBL" id="AFM12232.1"/>
    </source>
</evidence>
<dbReference type="Pfam" id="PF00581">
    <property type="entry name" value="Rhodanese"/>
    <property type="match status" value="1"/>
</dbReference>
<dbReference type="OrthoDB" id="9808735at2"/>
<dbReference type="HOGENOM" id="CLU_043456_0_0_12"/>
<dbReference type="InterPro" id="IPR001763">
    <property type="entry name" value="Rhodanese-like_dom"/>
</dbReference>
<dbReference type="PATRIC" id="fig|869212.3.peg.1580"/>
<evidence type="ECO:0000313" key="4">
    <source>
        <dbReference type="Proteomes" id="UP000006048"/>
    </source>
</evidence>
<dbReference type="AlphaFoldDB" id="I4B4M5"/>
<dbReference type="InterPro" id="IPR001307">
    <property type="entry name" value="Thiosulphate_STrfase_CS"/>
</dbReference>
<proteinExistence type="predicted"/>
<dbReference type="Proteomes" id="UP000006048">
    <property type="component" value="Chromosome"/>
</dbReference>
<name>I4B4M5_TURPD</name>
<organism evidence="3 4">
    <name type="scientific">Turneriella parva (strain ATCC BAA-1111 / DSM 21527 / NCTC 11395 / H)</name>
    <name type="common">Leptospira parva</name>
    <dbReference type="NCBI Taxonomy" id="869212"/>
    <lineage>
        <taxon>Bacteria</taxon>
        <taxon>Pseudomonadati</taxon>
        <taxon>Spirochaetota</taxon>
        <taxon>Spirochaetia</taxon>
        <taxon>Leptospirales</taxon>
        <taxon>Leptospiraceae</taxon>
        <taxon>Turneriella</taxon>
    </lineage>
</organism>
<dbReference type="GO" id="GO:0002098">
    <property type="term" value="P:tRNA wobble uridine modification"/>
    <property type="evidence" value="ECO:0007669"/>
    <property type="project" value="InterPro"/>
</dbReference>
<dbReference type="SUPFAM" id="SSF52821">
    <property type="entry name" value="Rhodanese/Cell cycle control phosphatase"/>
    <property type="match status" value="1"/>
</dbReference>
<dbReference type="Pfam" id="PF26341">
    <property type="entry name" value="AAA_SelU"/>
    <property type="match status" value="1"/>
</dbReference>
<dbReference type="PANTHER" id="PTHR30401">
    <property type="entry name" value="TRNA 2-SELENOURIDINE SYNTHASE"/>
    <property type="match status" value="1"/>
</dbReference>
<dbReference type="InterPro" id="IPR017582">
    <property type="entry name" value="SelU"/>
</dbReference>
<sequence length="338" mass="38037">MARQISIREALQNQQHAPLIDVRSEGEFAQGHIPGAISLPLFNNAERAEIGTLYKQQGQQPAILRGLGIVGPKMQQLAESGLAHARDGRIAVQCWRGGMRSASVAWLFEKVGLQVDTVVGGYKAFRRLCLELFSTPHDILILGGKTGTRKTQILQELIAQGANAIDLEGMANHRGSAFGSFETVEQPTQEHFENQLGYAILRCHTGQKIIVEDESMLIGRLHIPQPFWLQMRAARVMVLEWPLEKRVQYLLQTYQIDPERFRKGLTSIRKRLGDDRYQRALTALAEERFDDVCLLVLDYYDRAYGFGLSKRDPATVQYVSADDVNNHLRAVMGEEVNP</sequence>
<dbReference type="GO" id="GO:0004792">
    <property type="term" value="F:thiosulfate-cyanide sulfurtransferase activity"/>
    <property type="evidence" value="ECO:0007669"/>
    <property type="project" value="InterPro"/>
</dbReference>
<dbReference type="NCBIfam" id="TIGR03167">
    <property type="entry name" value="tRNA_sel_U_synt"/>
    <property type="match status" value="1"/>
</dbReference>
<dbReference type="Gene3D" id="3.40.250.10">
    <property type="entry name" value="Rhodanese-like domain"/>
    <property type="match status" value="1"/>
</dbReference>
<dbReference type="SMART" id="SM00450">
    <property type="entry name" value="RHOD"/>
    <property type="match status" value="1"/>
</dbReference>
<evidence type="ECO:0000259" key="2">
    <source>
        <dbReference type="PROSITE" id="PS50206"/>
    </source>
</evidence>
<dbReference type="PROSITE" id="PS50206">
    <property type="entry name" value="RHODANESE_3"/>
    <property type="match status" value="1"/>
</dbReference>
<dbReference type="InterPro" id="IPR036873">
    <property type="entry name" value="Rhodanese-like_dom_sf"/>
</dbReference>
<gene>
    <name evidence="3" type="ordered locus">Turpa_1584</name>
</gene>
<dbReference type="InterPro" id="IPR058840">
    <property type="entry name" value="AAA_SelU"/>
</dbReference>
<feature type="domain" description="Rhodanese" evidence="2">
    <location>
        <begin position="13"/>
        <end position="134"/>
    </location>
</feature>
<keyword evidence="4" id="KW-1185">Reference proteome</keyword>
<dbReference type="RefSeq" id="WP_014802743.1">
    <property type="nucleotide sequence ID" value="NC_018020.1"/>
</dbReference>
<dbReference type="PANTHER" id="PTHR30401:SF0">
    <property type="entry name" value="TRNA 2-SELENOURIDINE SYNTHASE"/>
    <property type="match status" value="1"/>
</dbReference>
<dbReference type="EMBL" id="CP002959">
    <property type="protein sequence ID" value="AFM12232.1"/>
    <property type="molecule type" value="Genomic_DNA"/>
</dbReference>
<dbReference type="KEGG" id="tpx:Turpa_1584"/>
<accession>I4B4M5</accession>
<dbReference type="STRING" id="869212.Turpa_1584"/>
<evidence type="ECO:0000256" key="1">
    <source>
        <dbReference type="ARBA" id="ARBA00023266"/>
    </source>
</evidence>
<protein>
    <submittedName>
        <fullName evidence="3">tRNA 2-selenouridine synthase</fullName>
    </submittedName>
</protein>
<dbReference type="NCBIfam" id="NF008750">
    <property type="entry name" value="PRK11784.1-2"/>
    <property type="match status" value="1"/>
</dbReference>
<dbReference type="PROSITE" id="PS00380">
    <property type="entry name" value="RHODANESE_1"/>
    <property type="match status" value="1"/>
</dbReference>
<reference evidence="3 4" key="1">
    <citation type="submission" date="2012-06" db="EMBL/GenBank/DDBJ databases">
        <title>The complete chromosome of genome of Turneriella parva DSM 21527.</title>
        <authorList>
            <consortium name="US DOE Joint Genome Institute (JGI-PGF)"/>
            <person name="Lucas S."/>
            <person name="Han J."/>
            <person name="Lapidus A."/>
            <person name="Bruce D."/>
            <person name="Goodwin L."/>
            <person name="Pitluck S."/>
            <person name="Peters L."/>
            <person name="Kyrpides N."/>
            <person name="Mavromatis K."/>
            <person name="Ivanova N."/>
            <person name="Mikhailova N."/>
            <person name="Chertkov O."/>
            <person name="Detter J.C."/>
            <person name="Tapia R."/>
            <person name="Han C."/>
            <person name="Land M."/>
            <person name="Hauser L."/>
            <person name="Markowitz V."/>
            <person name="Cheng J.-F."/>
            <person name="Hugenholtz P."/>
            <person name="Woyke T."/>
            <person name="Wu D."/>
            <person name="Gronow S."/>
            <person name="Wellnitz S."/>
            <person name="Brambilla E."/>
            <person name="Klenk H.-P."/>
            <person name="Eisen J.A."/>
        </authorList>
    </citation>
    <scope>NUCLEOTIDE SEQUENCE [LARGE SCALE GENOMIC DNA]</scope>
    <source>
        <strain evidence="4">ATCC BAA-1111 / DSM 21527 / NCTC 11395 / H</strain>
    </source>
</reference>
<dbReference type="GO" id="GO:0043828">
    <property type="term" value="F:tRNA 2-selenouridine synthase activity"/>
    <property type="evidence" value="ECO:0007669"/>
    <property type="project" value="InterPro"/>
</dbReference>